<dbReference type="EC" id="2.1.1.37" evidence="1"/>
<feature type="active site" evidence="5">
    <location>
        <position position="430"/>
    </location>
</feature>
<dbReference type="EMBL" id="LJZO01000029">
    <property type="protein sequence ID" value="ROV94163.1"/>
    <property type="molecule type" value="Genomic_DNA"/>
</dbReference>
<dbReference type="InterPro" id="IPR031303">
    <property type="entry name" value="C5_meth_CS"/>
</dbReference>
<dbReference type="Gene3D" id="3.40.50.150">
    <property type="entry name" value="Vaccinia Virus protein VP39"/>
    <property type="match status" value="1"/>
</dbReference>
<proteinExistence type="inferred from homology"/>
<evidence type="ECO:0000256" key="2">
    <source>
        <dbReference type="ARBA" id="ARBA00022603"/>
    </source>
</evidence>
<dbReference type="PRINTS" id="PR00105">
    <property type="entry name" value="C5METTRFRASE"/>
</dbReference>
<dbReference type="SUPFAM" id="SSF53335">
    <property type="entry name" value="S-adenosyl-L-methionine-dependent methyltransferases"/>
    <property type="match status" value="1"/>
</dbReference>
<dbReference type="InterPro" id="IPR029063">
    <property type="entry name" value="SAM-dependent_MTases_sf"/>
</dbReference>
<keyword evidence="8" id="KW-1185">Reference proteome</keyword>
<dbReference type="Pfam" id="PF00145">
    <property type="entry name" value="DNA_methylase"/>
    <property type="match status" value="2"/>
</dbReference>
<reference evidence="7 8" key="1">
    <citation type="submission" date="2015-09" db="EMBL/GenBank/DDBJ databases">
        <title>Host preference determinants of Valsa canker pathogens revealed by comparative genomics.</title>
        <authorList>
            <person name="Yin Z."/>
            <person name="Huang L."/>
        </authorList>
    </citation>
    <scope>NUCLEOTIDE SEQUENCE [LARGE SCALE GENOMIC DNA]</scope>
    <source>
        <strain evidence="7 8">YSFL</strain>
    </source>
</reference>
<evidence type="ECO:0000256" key="1">
    <source>
        <dbReference type="ARBA" id="ARBA00011975"/>
    </source>
</evidence>
<feature type="region of interest" description="Disordered" evidence="6">
    <location>
        <begin position="46"/>
        <end position="70"/>
    </location>
</feature>
<dbReference type="PANTHER" id="PTHR10629:SF52">
    <property type="entry name" value="DNA (CYTOSINE-5)-METHYLTRANSFERASE 1"/>
    <property type="match status" value="1"/>
</dbReference>
<dbReference type="GO" id="GO:0003886">
    <property type="term" value="F:DNA (cytosine-5-)-methyltransferase activity"/>
    <property type="evidence" value="ECO:0007669"/>
    <property type="project" value="UniProtKB-EC"/>
</dbReference>
<comment type="similarity">
    <text evidence="5">Belongs to the class I-like SAM-binding methyltransferase superfamily. C5-methyltransferase family.</text>
</comment>
<keyword evidence="2 5" id="KW-0489">Methyltransferase</keyword>
<dbReference type="STRING" id="252740.A0A423VSV8"/>
<accession>A0A423VSV8</accession>
<evidence type="ECO:0000256" key="6">
    <source>
        <dbReference type="SAM" id="MobiDB-lite"/>
    </source>
</evidence>
<dbReference type="GO" id="GO:0005634">
    <property type="term" value="C:nucleus"/>
    <property type="evidence" value="ECO:0007669"/>
    <property type="project" value="TreeGrafter"/>
</dbReference>
<dbReference type="GO" id="GO:0032259">
    <property type="term" value="P:methylation"/>
    <property type="evidence" value="ECO:0007669"/>
    <property type="project" value="UniProtKB-KW"/>
</dbReference>
<feature type="compositionally biased region" description="Basic and acidic residues" evidence="6">
    <location>
        <begin position="972"/>
        <end position="983"/>
    </location>
</feature>
<dbReference type="InterPro" id="IPR050390">
    <property type="entry name" value="C5-Methyltransferase"/>
</dbReference>
<dbReference type="OrthoDB" id="414133at2759"/>
<dbReference type="Gene3D" id="3.90.120.10">
    <property type="entry name" value="DNA Methylase, subunit A, domain 2"/>
    <property type="match status" value="1"/>
</dbReference>
<evidence type="ECO:0000256" key="5">
    <source>
        <dbReference type="PROSITE-ProRule" id="PRU01016"/>
    </source>
</evidence>
<feature type="compositionally biased region" description="Polar residues" evidence="6">
    <location>
        <begin position="881"/>
        <end position="890"/>
    </location>
</feature>
<evidence type="ECO:0000256" key="4">
    <source>
        <dbReference type="ARBA" id="ARBA00022691"/>
    </source>
</evidence>
<dbReference type="PANTHER" id="PTHR10629">
    <property type="entry name" value="CYTOSINE-SPECIFIC METHYLTRANSFERASE"/>
    <property type="match status" value="1"/>
</dbReference>
<dbReference type="PROSITE" id="PS00095">
    <property type="entry name" value="C5_MTASE_2"/>
    <property type="match status" value="1"/>
</dbReference>
<feature type="region of interest" description="Disordered" evidence="6">
    <location>
        <begin position="871"/>
        <end position="1002"/>
    </location>
</feature>
<evidence type="ECO:0000256" key="3">
    <source>
        <dbReference type="ARBA" id="ARBA00022679"/>
    </source>
</evidence>
<keyword evidence="3 5" id="KW-0808">Transferase</keyword>
<dbReference type="AlphaFoldDB" id="A0A423VSV8"/>
<protein>
    <recommendedName>
        <fullName evidence="1">DNA (cytosine-5-)-methyltransferase</fullName>
        <ecNumber evidence="1">2.1.1.37</ecNumber>
    </recommendedName>
</protein>
<dbReference type="PROSITE" id="PS51679">
    <property type="entry name" value="SAM_MT_C5"/>
    <property type="match status" value="1"/>
</dbReference>
<organism evidence="7 8">
    <name type="scientific">Cytospora chrysosperma</name>
    <name type="common">Cytospora canker fungus</name>
    <name type="synonym">Sphaeria chrysosperma</name>
    <dbReference type="NCBI Taxonomy" id="252740"/>
    <lineage>
        <taxon>Eukaryota</taxon>
        <taxon>Fungi</taxon>
        <taxon>Dikarya</taxon>
        <taxon>Ascomycota</taxon>
        <taxon>Pezizomycotina</taxon>
        <taxon>Sordariomycetes</taxon>
        <taxon>Sordariomycetidae</taxon>
        <taxon>Diaporthales</taxon>
        <taxon>Cytosporaceae</taxon>
        <taxon>Cytospora</taxon>
    </lineage>
</organism>
<gene>
    <name evidence="7" type="ORF">VSDG_05674</name>
</gene>
<dbReference type="GO" id="GO:0044027">
    <property type="term" value="P:negative regulation of gene expression via chromosomal CpG island methylation"/>
    <property type="evidence" value="ECO:0007669"/>
    <property type="project" value="TreeGrafter"/>
</dbReference>
<name>A0A423VSV8_CYTCH</name>
<feature type="region of interest" description="Disordered" evidence="6">
    <location>
        <begin position="319"/>
        <end position="340"/>
    </location>
</feature>
<dbReference type="InterPro" id="IPR001525">
    <property type="entry name" value="C5_MeTfrase"/>
</dbReference>
<keyword evidence="4 5" id="KW-0949">S-adenosyl-L-methionine</keyword>
<feature type="region of interest" description="Disordered" evidence="6">
    <location>
        <begin position="1"/>
        <end position="25"/>
    </location>
</feature>
<comment type="caution">
    <text evidence="7">The sequence shown here is derived from an EMBL/GenBank/DDBJ whole genome shotgun (WGS) entry which is preliminary data.</text>
</comment>
<feature type="region of interest" description="Disordered" evidence="6">
    <location>
        <begin position="765"/>
        <end position="835"/>
    </location>
</feature>
<evidence type="ECO:0000313" key="8">
    <source>
        <dbReference type="Proteomes" id="UP000284375"/>
    </source>
</evidence>
<dbReference type="GO" id="GO:0003677">
    <property type="term" value="F:DNA binding"/>
    <property type="evidence" value="ECO:0007669"/>
    <property type="project" value="TreeGrafter"/>
</dbReference>
<feature type="compositionally biased region" description="Basic and acidic residues" evidence="6">
    <location>
        <begin position="947"/>
        <end position="959"/>
    </location>
</feature>
<evidence type="ECO:0000313" key="7">
    <source>
        <dbReference type="EMBL" id="ROV94163.1"/>
    </source>
</evidence>
<feature type="compositionally biased region" description="Acidic residues" evidence="6">
    <location>
        <begin position="59"/>
        <end position="70"/>
    </location>
</feature>
<sequence length="1002" mass="111053">MPETEYLQATKGSQEQPIAIDDEIDIPQSKIGVEVRDLRDRIQHCDPLPALPTRPIKAEEEDDDLSEDPWAEDEADYDKANEAIEAIDLTVDLEPEPVKVSVSHGHCKHWKRGIRNPCRCGTHYTATHASTPDVEFRTMHLVELKEPVAVGRYQAEFLEVIQIFFPKNKEKDNAFVRGFPYARTRNLDGRIEPRKNELCALLEIDTNDERSSDIQALFEIPLEGIKAARILHKTNKLFPECRFDPVSYQTREDREAKAPLTCRWVMTSMYPDARYRRAWRAVDGEELRHFNEADVIRDRHRASDADRLTQWRKVEKLPGGSYIPRGPQDTKVEPTSETNPAKILPGQKYTVVDIFSGAGGFSKGVEMAGFKVLIACDHWSHCCGTYRENFPDTELHERDVHEFISERRNDTDLTVDGPGPVDFVHMSPPCQFYSPAHTCPGKNDSANIATLFSCEEVIRIFRPRLFTVEQTFGLAQARHSSYFNAFIQGFTRHGYSVRWKVLHLVEFGLPQTRRRLLMMGAAPGEPLPGWPEPTHSRAAAAAGEQTNRGGHRLRRRPPVSAAQACGALVPGRDGLHDVAGARAVDRPPWDGDRPLERTITTSGGQCYHWSGLRELTLAEFAALQGFPADFRFRPKCIKKQIGNAFPPVVVKAIMKQVRRHLEEVDGCQRLPDPGSVVVLGDDGDEGDEKHQPVQWLKHEDNAYQDISGIYDEKRAIAVATRNSQPEARAQSGRAPGSLSGMFLRDIRSLSIEDDFKAAMQSNWDATTTTPRGSEPQPQPPTPADRRRSSAESITYVGESSRAGSSRQLPVIVEDSEPEPEAQAGAVDPRVPGPGFCRGGGRDAELWREYVGDLDEDVAMNIAIQVSAHEAGSRLGGERVTGTVQDSSSADDPSGCESRGKGKAKSVEVDGCNDGQGLTNYQGAHGDDAEELQLAFSKSSEGQGQEEIDPKGKGKGKEVVRTFAQYDAGQDNESPKGSKGEPKRSRTAALTTGTKGMSAGRKS</sequence>
<dbReference type="Proteomes" id="UP000284375">
    <property type="component" value="Unassembled WGS sequence"/>
</dbReference>